<name>A0AAP6HEM7_RIEAN</name>
<organism evidence="1 2">
    <name type="scientific">Riemerella anatipestifer</name>
    <name type="common">Moraxella anatipestifer</name>
    <dbReference type="NCBI Taxonomy" id="34085"/>
    <lineage>
        <taxon>Bacteria</taxon>
        <taxon>Pseudomonadati</taxon>
        <taxon>Bacteroidota</taxon>
        <taxon>Flavobacteriia</taxon>
        <taxon>Flavobacteriales</taxon>
        <taxon>Weeksellaceae</taxon>
        <taxon>Riemerella</taxon>
    </lineage>
</organism>
<dbReference type="AlphaFoldDB" id="A0AAP6HEM7"/>
<sequence length="47" mass="5389">MVIISTEKKKNTLTAKIRAVNRLPNGKYEIIDTEVKYKEHKGTVKVC</sequence>
<dbReference type="Proteomes" id="UP001284033">
    <property type="component" value="Unassembled WGS sequence"/>
</dbReference>
<accession>A0AAP6HEM7</accession>
<proteinExistence type="predicted"/>
<reference evidence="1" key="1">
    <citation type="submission" date="2023-01" db="EMBL/GenBank/DDBJ databases">
        <title>Genome-based studies on antimicrobial resistance profiles of Riemerella anatipestifer in China, 1994 to 2021.</title>
        <authorList>
            <person name="Yang Z."/>
            <person name="Zhu D."/>
        </authorList>
    </citation>
    <scope>NUCLEOTIDE SEQUENCE</scope>
    <source>
        <strain evidence="1">RCAD1218</strain>
    </source>
</reference>
<comment type="caution">
    <text evidence="1">The sequence shown here is derived from an EMBL/GenBank/DDBJ whole genome shotgun (WGS) entry which is preliminary data.</text>
</comment>
<dbReference type="EMBL" id="JAQZHK010000004">
    <property type="protein sequence ID" value="MDY3512764.1"/>
    <property type="molecule type" value="Genomic_DNA"/>
</dbReference>
<protein>
    <submittedName>
        <fullName evidence="1">Uncharacterized protein</fullName>
    </submittedName>
</protein>
<evidence type="ECO:0000313" key="2">
    <source>
        <dbReference type="Proteomes" id="UP001284033"/>
    </source>
</evidence>
<gene>
    <name evidence="1" type="ORF">PG303_05990</name>
</gene>
<evidence type="ECO:0000313" key="1">
    <source>
        <dbReference type="EMBL" id="MDY3512764.1"/>
    </source>
</evidence>